<organism evidence="8 9">
    <name type="scientific">Lederbergia wuyishanensis</name>
    <dbReference type="NCBI Taxonomy" id="1347903"/>
    <lineage>
        <taxon>Bacteria</taxon>
        <taxon>Bacillati</taxon>
        <taxon>Bacillota</taxon>
        <taxon>Bacilli</taxon>
        <taxon>Bacillales</taxon>
        <taxon>Bacillaceae</taxon>
        <taxon>Lederbergia</taxon>
    </lineage>
</organism>
<comment type="similarity">
    <text evidence="2">Belongs to the glycosyl hydrolase 27 family.</text>
</comment>
<dbReference type="Gene3D" id="3.20.20.70">
    <property type="entry name" value="Aldolase class I"/>
    <property type="match status" value="1"/>
</dbReference>
<dbReference type="GO" id="GO:0004557">
    <property type="term" value="F:alpha-galactosidase activity"/>
    <property type="evidence" value="ECO:0007669"/>
    <property type="project" value="UniProtKB-EC"/>
</dbReference>
<evidence type="ECO:0000259" key="7">
    <source>
        <dbReference type="Pfam" id="PF16875"/>
    </source>
</evidence>
<feature type="domain" description="Glycosyl hydrolase family 36 N-terminal" evidence="7">
    <location>
        <begin position="41"/>
        <end position="173"/>
    </location>
</feature>
<dbReference type="InterPro" id="IPR013780">
    <property type="entry name" value="Glyco_hydro_b"/>
</dbReference>
<dbReference type="PRINTS" id="PR00743">
    <property type="entry name" value="GLHYDRLASE36"/>
</dbReference>
<sequence>MTFGILCNSKWLTAEDFTITSSKVVEHGNGSREEVMIFIGTEFNVNYHIKSFNIVEERWLVIENTSKKNLTIERIDTINDKVSLSSKNIKYFKSGWGNEYQPFSAELTETLILESRAGRSSEAIHPYVLVEDEKELSLYTVAWSGNWILRFEPEEDTVTISGGISNWEFTKTLGVQEKMESIHIIIAKTASKDMNILSNEISRFGKKFIYPKNDSLKEPLVEWNHWWSYEDVDINEDVFKANVDVGKDIGVDVCTLDAGWFGPSDQDSHWYDWRGDWELVNTARFPSGIKHLADYVHNNGMKFGFWCEIEGLGRLAKIREAHPLFPAKRDDEDLGYICFGNPDAQNWAFTMLDEIITNYGCDWIKLDFNLNPGAGCNRCDHGYDCGDGLLEHYNGYYQVLSRIREKHPNIILENCPSGGLRTDLGIMKQTHLNFLSDPDYSMHKFQLFWGSSILLPPSHILHWMWSKTRKNSEGTYPFPPLDLELCTEKQLNFHLRLGMVHRFGFSHPLSTYKIEVIKKLKKAIKFYKAVVFPFISNADLFRLTGQALNNGVDGDLWNAYQYVMPKEGKSIVFIFCMDDENKKRTFKLFGLDKEVQYCLKNADGNRIEQFSGEALMTNGITIEADEKWESHVILIDSVE</sequence>
<comment type="catalytic activity">
    <reaction evidence="1">
        <text>Hydrolysis of terminal, non-reducing alpha-D-galactose residues in alpha-D-galactosides, including galactose oligosaccharides, galactomannans and galactolipids.</text>
        <dbReference type="EC" id="3.2.1.22"/>
    </reaction>
</comment>
<feature type="domain" description="Glycosyl hydrolase family 36 C-terminal" evidence="6">
    <location>
        <begin position="557"/>
        <end position="634"/>
    </location>
</feature>
<evidence type="ECO:0000313" key="9">
    <source>
        <dbReference type="Proteomes" id="UP001232343"/>
    </source>
</evidence>
<gene>
    <name evidence="8" type="ORF">J2S14_000199</name>
</gene>
<evidence type="ECO:0000259" key="6">
    <source>
        <dbReference type="Pfam" id="PF16874"/>
    </source>
</evidence>
<evidence type="ECO:0000256" key="2">
    <source>
        <dbReference type="ARBA" id="ARBA00009743"/>
    </source>
</evidence>
<dbReference type="Gene3D" id="2.60.40.1180">
    <property type="entry name" value="Golgi alpha-mannosidase II"/>
    <property type="match status" value="1"/>
</dbReference>
<reference evidence="8 9" key="1">
    <citation type="submission" date="2023-07" db="EMBL/GenBank/DDBJ databases">
        <title>Genomic Encyclopedia of Type Strains, Phase IV (KMG-IV): sequencing the most valuable type-strain genomes for metagenomic binning, comparative biology and taxonomic classification.</title>
        <authorList>
            <person name="Goeker M."/>
        </authorList>
    </citation>
    <scope>NUCLEOTIDE SEQUENCE [LARGE SCALE GENOMIC DNA]</scope>
    <source>
        <strain evidence="8 9">DSM 27848</strain>
    </source>
</reference>
<dbReference type="InterPro" id="IPR031704">
    <property type="entry name" value="Glyco_hydro_36_N"/>
</dbReference>
<accession>A0ABU0CZ38</accession>
<keyword evidence="5 8" id="KW-0326">Glycosidase</keyword>
<dbReference type="EC" id="3.2.1.22" evidence="3"/>
<dbReference type="InterPro" id="IPR017853">
    <property type="entry name" value="GH"/>
</dbReference>
<dbReference type="Proteomes" id="UP001232343">
    <property type="component" value="Unassembled WGS sequence"/>
</dbReference>
<dbReference type="InterPro" id="IPR002252">
    <property type="entry name" value="Glyco_hydro_36"/>
</dbReference>
<dbReference type="PANTHER" id="PTHR11452">
    <property type="entry name" value="ALPHA-GALACTOSIDASE/ALPHA-N-ACETYLGALACTOSAMINIDASE"/>
    <property type="match status" value="1"/>
</dbReference>
<dbReference type="PANTHER" id="PTHR11452:SF33">
    <property type="entry name" value="ALPHA-GALACTOSIDASE 2"/>
    <property type="match status" value="1"/>
</dbReference>
<evidence type="ECO:0000256" key="5">
    <source>
        <dbReference type="ARBA" id="ARBA00023295"/>
    </source>
</evidence>
<dbReference type="SUPFAM" id="SSF51445">
    <property type="entry name" value="(Trans)glycosidases"/>
    <property type="match status" value="1"/>
</dbReference>
<keyword evidence="4 8" id="KW-0378">Hydrolase</keyword>
<evidence type="ECO:0000256" key="3">
    <source>
        <dbReference type="ARBA" id="ARBA00012755"/>
    </source>
</evidence>
<evidence type="ECO:0000256" key="4">
    <source>
        <dbReference type="ARBA" id="ARBA00022801"/>
    </source>
</evidence>
<evidence type="ECO:0000256" key="1">
    <source>
        <dbReference type="ARBA" id="ARBA00001255"/>
    </source>
</evidence>
<comment type="caution">
    <text evidence="8">The sequence shown here is derived from an EMBL/GenBank/DDBJ whole genome shotgun (WGS) entry which is preliminary data.</text>
</comment>
<dbReference type="Pfam" id="PF16874">
    <property type="entry name" value="Glyco_hydro_36C"/>
    <property type="match status" value="1"/>
</dbReference>
<name>A0ABU0CZ38_9BACI</name>
<dbReference type="InterPro" id="IPR038417">
    <property type="entry name" value="Alpga-gal_N_sf"/>
</dbReference>
<dbReference type="Pfam" id="PF02065">
    <property type="entry name" value="Melibiase"/>
    <property type="match status" value="1"/>
</dbReference>
<dbReference type="Pfam" id="PF16875">
    <property type="entry name" value="Glyco_hydro_36N"/>
    <property type="match status" value="1"/>
</dbReference>
<protein>
    <recommendedName>
        <fullName evidence="3">alpha-galactosidase</fullName>
        <ecNumber evidence="3">3.2.1.22</ecNumber>
    </recommendedName>
</protein>
<dbReference type="CDD" id="cd14791">
    <property type="entry name" value="GH36"/>
    <property type="match status" value="1"/>
</dbReference>
<dbReference type="InterPro" id="IPR002241">
    <property type="entry name" value="Glyco_hydro_27"/>
</dbReference>
<proteinExistence type="inferred from homology"/>
<dbReference type="InterPro" id="IPR031705">
    <property type="entry name" value="Glyco_hydro_36_C"/>
</dbReference>
<dbReference type="Gene3D" id="2.70.98.60">
    <property type="entry name" value="alpha-galactosidase from lactobacil brevis"/>
    <property type="match status" value="1"/>
</dbReference>
<evidence type="ECO:0000313" key="8">
    <source>
        <dbReference type="EMBL" id="MDQ0341406.1"/>
    </source>
</evidence>
<dbReference type="EMBL" id="JAUSUO010000001">
    <property type="protein sequence ID" value="MDQ0341406.1"/>
    <property type="molecule type" value="Genomic_DNA"/>
</dbReference>
<dbReference type="RefSeq" id="WP_244679657.1">
    <property type="nucleotide sequence ID" value="NZ_JALIRM010000001.1"/>
</dbReference>
<dbReference type="InterPro" id="IPR013785">
    <property type="entry name" value="Aldolase_TIM"/>
</dbReference>
<keyword evidence="9" id="KW-1185">Reference proteome</keyword>